<dbReference type="Pfam" id="PF00646">
    <property type="entry name" value="F-box"/>
    <property type="match status" value="2"/>
</dbReference>
<dbReference type="InterPro" id="IPR053197">
    <property type="entry name" value="F-box_SCFL_complex_component"/>
</dbReference>
<dbReference type="PANTHER" id="PTHR34223:SF101">
    <property type="entry name" value="F-BOX DOMAIN-CONTAINING PROTEIN"/>
    <property type="match status" value="1"/>
</dbReference>
<comment type="caution">
    <text evidence="2">The sequence shown here is derived from an EMBL/GenBank/DDBJ whole genome shotgun (WGS) entry which is preliminary data.</text>
</comment>
<dbReference type="AlphaFoldDB" id="A0A2U1NL24"/>
<proteinExistence type="predicted"/>
<dbReference type="InterPro" id="IPR001810">
    <property type="entry name" value="F-box_dom"/>
</dbReference>
<evidence type="ECO:0000313" key="3">
    <source>
        <dbReference type="Proteomes" id="UP000245207"/>
    </source>
</evidence>
<keyword evidence="3" id="KW-1185">Reference proteome</keyword>
<reference evidence="2 3" key="1">
    <citation type="journal article" date="2018" name="Mol. Plant">
        <title>The genome of Artemisia annua provides insight into the evolution of Asteraceae family and artemisinin biosynthesis.</title>
        <authorList>
            <person name="Shen Q."/>
            <person name="Zhang L."/>
            <person name="Liao Z."/>
            <person name="Wang S."/>
            <person name="Yan T."/>
            <person name="Shi P."/>
            <person name="Liu M."/>
            <person name="Fu X."/>
            <person name="Pan Q."/>
            <person name="Wang Y."/>
            <person name="Lv Z."/>
            <person name="Lu X."/>
            <person name="Zhang F."/>
            <person name="Jiang W."/>
            <person name="Ma Y."/>
            <person name="Chen M."/>
            <person name="Hao X."/>
            <person name="Li L."/>
            <person name="Tang Y."/>
            <person name="Lv G."/>
            <person name="Zhou Y."/>
            <person name="Sun X."/>
            <person name="Brodelius P.E."/>
            <person name="Rose J.K.C."/>
            <person name="Tang K."/>
        </authorList>
    </citation>
    <scope>NUCLEOTIDE SEQUENCE [LARGE SCALE GENOMIC DNA]</scope>
    <source>
        <strain evidence="3">cv. Huhao1</strain>
        <tissue evidence="2">Leaf</tissue>
    </source>
</reference>
<dbReference type="Gene3D" id="3.80.10.10">
    <property type="entry name" value="Ribonuclease Inhibitor"/>
    <property type="match status" value="1"/>
</dbReference>
<evidence type="ECO:0000259" key="1">
    <source>
        <dbReference type="PROSITE" id="PS50181"/>
    </source>
</evidence>
<dbReference type="CDD" id="cd22160">
    <property type="entry name" value="F-box_AtFBL13-like"/>
    <property type="match status" value="2"/>
</dbReference>
<dbReference type="PROSITE" id="PS50181">
    <property type="entry name" value="FBOX"/>
    <property type="match status" value="2"/>
</dbReference>
<feature type="domain" description="F-box" evidence="1">
    <location>
        <begin position="5"/>
        <end position="41"/>
    </location>
</feature>
<dbReference type="SUPFAM" id="SSF81383">
    <property type="entry name" value="F-box domain"/>
    <property type="match status" value="2"/>
</dbReference>
<sequence>MNVEVDRLSYLPDDLIYKILSSIDIRDVIQFSVLSSRWRYIWTSLRCLNFTCYYSKEAIFSQFVNNVLSGRNNIDVSSIELTGQYGMTYQVFLKNILDYAFAHNVQQMKITRFDDMQHDFPLSLLRSQSLKNFTLCAGTYNIYSSHPPTSTWDLPALTTLLFDDVTLFRCNFIIGMCQNLKNLTLNSCKVLQHGEGFSITNSQLLNLTLKNVKEWSVKFVHVDTPQLKTLSIEECTEELLISAPNLTYLLLNGTYHPIQLSAEGMRSFEKADLCINFPRGRKMQKKYARKIRDLFQHLHNVKCLALNLEIVEILCASVKVISHQPSPFASLESLKIYPAQVYPKHATKKIIMPTQVKIMPTEVKNYLLDSSPNVIFTMVSREKARAIEITKEAKRRMTELQVLLATVKADMETNRADMEREKAQVEQQLPIGEITSRHRNSYWGDSSIQPKTATDNIMFKVRDIKELLPKVLESERVEVKACYSSLCAEAETIMNKVLDDMKNQVDIKRSLFRGCFNEFASILSSCSLKMNVEVDRLSNLPDDLIYKILSSIDIRDVIQFSVLSSRWRYIWTSLRCLNFTCYYSKEAIFSQFVNNVLSGRNNIDVSSIELTGQYGMTYQVFLKNILDYASQSLKNFTLCAGTYNIYSSHPPTSTWDLPALTTLLFDDVTLFRCNFIIGMCQNLKNLTLNSCKVLQHGEGFSITNSQLLNLTLKNVKEWSVKFVHVDTPQLKTLSIEECNRGVSGAFPFPPRSQTGTRP</sequence>
<dbReference type="PANTHER" id="PTHR34223">
    <property type="entry name" value="OS11G0201299 PROTEIN"/>
    <property type="match status" value="1"/>
</dbReference>
<name>A0A2U1NL24_ARTAN</name>
<feature type="domain" description="F-box" evidence="1">
    <location>
        <begin position="534"/>
        <end position="570"/>
    </location>
</feature>
<protein>
    <submittedName>
        <fullName evidence="2">F-box domain, Leucine-rich repeat domain, L domain-like protein</fullName>
    </submittedName>
</protein>
<dbReference type="Gene3D" id="1.20.1280.50">
    <property type="match status" value="1"/>
</dbReference>
<accession>A0A2U1NL24</accession>
<gene>
    <name evidence="2" type="ORF">CTI12_AA252830</name>
</gene>
<dbReference type="SUPFAM" id="SSF52047">
    <property type="entry name" value="RNI-like"/>
    <property type="match status" value="2"/>
</dbReference>
<dbReference type="SMART" id="SM00256">
    <property type="entry name" value="FBOX"/>
    <property type="match status" value="2"/>
</dbReference>
<dbReference type="EMBL" id="PKPP01002609">
    <property type="protein sequence ID" value="PWA74171.1"/>
    <property type="molecule type" value="Genomic_DNA"/>
</dbReference>
<dbReference type="InterPro" id="IPR036047">
    <property type="entry name" value="F-box-like_dom_sf"/>
</dbReference>
<dbReference type="OrthoDB" id="1848700at2759"/>
<dbReference type="Proteomes" id="UP000245207">
    <property type="component" value="Unassembled WGS sequence"/>
</dbReference>
<dbReference type="InterPro" id="IPR032675">
    <property type="entry name" value="LRR_dom_sf"/>
</dbReference>
<organism evidence="2 3">
    <name type="scientific">Artemisia annua</name>
    <name type="common">Sweet wormwood</name>
    <dbReference type="NCBI Taxonomy" id="35608"/>
    <lineage>
        <taxon>Eukaryota</taxon>
        <taxon>Viridiplantae</taxon>
        <taxon>Streptophyta</taxon>
        <taxon>Embryophyta</taxon>
        <taxon>Tracheophyta</taxon>
        <taxon>Spermatophyta</taxon>
        <taxon>Magnoliopsida</taxon>
        <taxon>eudicotyledons</taxon>
        <taxon>Gunneridae</taxon>
        <taxon>Pentapetalae</taxon>
        <taxon>asterids</taxon>
        <taxon>campanulids</taxon>
        <taxon>Asterales</taxon>
        <taxon>Asteraceae</taxon>
        <taxon>Asteroideae</taxon>
        <taxon>Anthemideae</taxon>
        <taxon>Artemisiinae</taxon>
        <taxon>Artemisia</taxon>
    </lineage>
</organism>
<evidence type="ECO:0000313" key="2">
    <source>
        <dbReference type="EMBL" id="PWA74171.1"/>
    </source>
</evidence>
<dbReference type="InterPro" id="IPR053781">
    <property type="entry name" value="F-box_AtFBL13-like"/>
</dbReference>